<dbReference type="STRING" id="237018.SAMN04489723_106170"/>
<gene>
    <name evidence="1" type="ORF">SAMN04489723_106170</name>
</gene>
<organism evidence="1 2">
    <name type="scientific">Algoriphagus aquimarinus</name>
    <dbReference type="NCBI Taxonomy" id="237018"/>
    <lineage>
        <taxon>Bacteria</taxon>
        <taxon>Pseudomonadati</taxon>
        <taxon>Bacteroidota</taxon>
        <taxon>Cytophagia</taxon>
        <taxon>Cytophagales</taxon>
        <taxon>Cyclobacteriaceae</taxon>
        <taxon>Algoriphagus</taxon>
    </lineage>
</organism>
<dbReference type="RefSeq" id="WP_092896861.1">
    <property type="nucleotide sequence ID" value="NZ_FOKK01000006.1"/>
</dbReference>
<keyword evidence="2" id="KW-1185">Reference proteome</keyword>
<evidence type="ECO:0000313" key="1">
    <source>
        <dbReference type="EMBL" id="SFB26325.1"/>
    </source>
</evidence>
<dbReference type="AlphaFoldDB" id="A0A1I0ZKZ4"/>
<dbReference type="PROSITE" id="PS51257">
    <property type="entry name" value="PROKAR_LIPOPROTEIN"/>
    <property type="match status" value="1"/>
</dbReference>
<dbReference type="OrthoDB" id="1098690at2"/>
<protein>
    <recommendedName>
        <fullName evidence="3">Lipoprotein</fullName>
    </recommendedName>
</protein>
<proteinExistence type="predicted"/>
<dbReference type="EMBL" id="FOKK01000006">
    <property type="protein sequence ID" value="SFB26325.1"/>
    <property type="molecule type" value="Genomic_DNA"/>
</dbReference>
<accession>A0A1I0ZKZ4</accession>
<reference evidence="1 2" key="1">
    <citation type="submission" date="2016-10" db="EMBL/GenBank/DDBJ databases">
        <authorList>
            <person name="de Groot N.N."/>
        </authorList>
    </citation>
    <scope>NUCLEOTIDE SEQUENCE [LARGE SCALE GENOMIC DNA]</scope>
    <source>
        <strain evidence="1 2">DSM 23399</strain>
    </source>
</reference>
<name>A0A1I0ZKZ4_9BACT</name>
<sequence length="118" mass="13583">MKNSIYLILFFLIIGFACEEKEDPATACGVSDPIENLPWLKQWVSESTTSDSEGYSYIKQAIFKNETVFFWGSCCPNCDWGLVLRDCSGIEIEGDYNFENLKDQKVIWRPENSQCVFK</sequence>
<evidence type="ECO:0008006" key="3">
    <source>
        <dbReference type="Google" id="ProtNLM"/>
    </source>
</evidence>
<evidence type="ECO:0000313" key="2">
    <source>
        <dbReference type="Proteomes" id="UP000198790"/>
    </source>
</evidence>
<dbReference type="Proteomes" id="UP000198790">
    <property type="component" value="Unassembled WGS sequence"/>
</dbReference>